<reference evidence="1 2" key="1">
    <citation type="submission" date="2014-02" db="EMBL/GenBank/DDBJ databases">
        <title>Aquamicrobium defluvii Genome sequencing.</title>
        <authorList>
            <person name="Wang X."/>
        </authorList>
    </citation>
    <scope>NUCLEOTIDE SEQUENCE [LARGE SCALE GENOMIC DNA]</scope>
    <source>
        <strain evidence="1 2">W13Z1</strain>
    </source>
</reference>
<sequence>MDEIAICPGIAKAGFHCAPVEIALAWSLAFFTGAWVQRAPNGGCSQGTRYCPELTVPRQGIHGSQRIPDGQDAKIVRQA</sequence>
<evidence type="ECO:0000313" key="1">
    <source>
        <dbReference type="EMBL" id="EXL04121.1"/>
    </source>
</evidence>
<protein>
    <submittedName>
        <fullName evidence="1">Uncharacterized protein</fullName>
    </submittedName>
</protein>
<organism evidence="1 2">
    <name type="scientific">Aquamicrobium defluvii</name>
    <dbReference type="NCBI Taxonomy" id="69279"/>
    <lineage>
        <taxon>Bacteria</taxon>
        <taxon>Pseudomonadati</taxon>
        <taxon>Pseudomonadota</taxon>
        <taxon>Alphaproteobacteria</taxon>
        <taxon>Hyphomicrobiales</taxon>
        <taxon>Phyllobacteriaceae</taxon>
        <taxon>Aquamicrobium</taxon>
    </lineage>
</organism>
<proteinExistence type="predicted"/>
<dbReference type="EMBL" id="JENY01000022">
    <property type="protein sequence ID" value="EXL04121.1"/>
    <property type="molecule type" value="Genomic_DNA"/>
</dbReference>
<accession>A0A011UDA3</accession>
<dbReference type="AlphaFoldDB" id="A0A011UDA3"/>
<name>A0A011UDA3_9HYPH</name>
<gene>
    <name evidence="1" type="ORF">BG36_10305</name>
</gene>
<comment type="caution">
    <text evidence="1">The sequence shown here is derived from an EMBL/GenBank/DDBJ whole genome shotgun (WGS) entry which is preliminary data.</text>
</comment>
<dbReference type="HOGENOM" id="CLU_2598399_0_0_5"/>
<evidence type="ECO:0000313" key="2">
    <source>
        <dbReference type="Proteomes" id="UP000019849"/>
    </source>
</evidence>
<dbReference type="Proteomes" id="UP000019849">
    <property type="component" value="Unassembled WGS sequence"/>
</dbReference>